<dbReference type="Gene3D" id="4.10.830.10">
    <property type="entry name" value="30s Ribosomal Protein S14, Chain N"/>
    <property type="match status" value="1"/>
</dbReference>
<dbReference type="InterPro" id="IPR000626">
    <property type="entry name" value="Ubiquitin-like_dom"/>
</dbReference>
<gene>
    <name evidence="3" type="ORF">PGLA1383_LOCUS12815</name>
    <name evidence="4" type="ORF">PGLA1383_LOCUS48970</name>
</gene>
<evidence type="ECO:0000313" key="3">
    <source>
        <dbReference type="EMBL" id="CAE8594253.1"/>
    </source>
</evidence>
<name>A0A813DXJ2_POLGL</name>
<organism evidence="3 5">
    <name type="scientific">Polarella glacialis</name>
    <name type="common">Dinoflagellate</name>
    <dbReference type="NCBI Taxonomy" id="89957"/>
    <lineage>
        <taxon>Eukaryota</taxon>
        <taxon>Sar</taxon>
        <taxon>Alveolata</taxon>
        <taxon>Dinophyceae</taxon>
        <taxon>Suessiales</taxon>
        <taxon>Suessiaceae</taxon>
        <taxon>Polarella</taxon>
    </lineage>
</organism>
<dbReference type="InterPro" id="IPR029071">
    <property type="entry name" value="Ubiquitin-like_domsf"/>
</dbReference>
<evidence type="ECO:0000259" key="2">
    <source>
        <dbReference type="PROSITE" id="PS50053"/>
    </source>
</evidence>
<evidence type="ECO:0000256" key="1">
    <source>
        <dbReference type="SAM" id="MobiDB-lite"/>
    </source>
</evidence>
<sequence length="236" mass="25148">MVVALAVPWRTSQSQAFASVRAGSQSPISPCCFPGLVCARCFGIPTCVLDISLPSLPGSMATALVETMGALSLKEEACVEQTVAVAVKFKISGLAAFELELEPSTTVREVKKLAKEQCNIEPEHMRLIYNGRELKAADTLECYDAESDAPVQLFFTAGHAAMVGGGGGTGGGPRNRGPQLNPFGTPVRGIPGSKSLRPSRVSGRAGGMGLIRKYGILMKRQEFREKAIEIGFVKYR</sequence>
<dbReference type="SMART" id="SM00213">
    <property type="entry name" value="UBQ"/>
    <property type="match status" value="1"/>
</dbReference>
<dbReference type="Pfam" id="PF00240">
    <property type="entry name" value="ubiquitin"/>
    <property type="match status" value="1"/>
</dbReference>
<dbReference type="EMBL" id="CAJNNV010030607">
    <property type="protein sequence ID" value="CAE8633056.1"/>
    <property type="molecule type" value="Genomic_DNA"/>
</dbReference>
<comment type="caution">
    <text evidence="3">The sequence shown here is derived from an EMBL/GenBank/DDBJ whole genome shotgun (WGS) entry which is preliminary data.</text>
</comment>
<dbReference type="Gene3D" id="3.10.20.90">
    <property type="entry name" value="Phosphatidylinositol 3-kinase Catalytic Subunit, Chain A, domain 1"/>
    <property type="match status" value="1"/>
</dbReference>
<evidence type="ECO:0000313" key="4">
    <source>
        <dbReference type="EMBL" id="CAE8633056.1"/>
    </source>
</evidence>
<dbReference type="InterPro" id="IPR043140">
    <property type="entry name" value="Ribosomal_uS14_sf"/>
</dbReference>
<dbReference type="PROSITE" id="PS50053">
    <property type="entry name" value="UBIQUITIN_2"/>
    <property type="match status" value="1"/>
</dbReference>
<feature type="domain" description="Ubiquitin-like" evidence="2">
    <location>
        <begin position="83"/>
        <end position="153"/>
    </location>
</feature>
<dbReference type="EMBL" id="CAJNNV010006913">
    <property type="protein sequence ID" value="CAE8594253.1"/>
    <property type="molecule type" value="Genomic_DNA"/>
</dbReference>
<keyword evidence="5" id="KW-1185">Reference proteome</keyword>
<dbReference type="OrthoDB" id="10252683at2759"/>
<accession>A0A813DXJ2</accession>
<dbReference type="AlphaFoldDB" id="A0A813DXJ2"/>
<protein>
    <recommendedName>
        <fullName evidence="2">Ubiquitin-like domain-containing protein</fullName>
    </recommendedName>
</protein>
<proteinExistence type="predicted"/>
<reference evidence="3" key="1">
    <citation type="submission" date="2021-02" db="EMBL/GenBank/DDBJ databases">
        <authorList>
            <person name="Dougan E. K."/>
            <person name="Rhodes N."/>
            <person name="Thang M."/>
            <person name="Chan C."/>
        </authorList>
    </citation>
    <scope>NUCLEOTIDE SEQUENCE</scope>
</reference>
<feature type="region of interest" description="Disordered" evidence="1">
    <location>
        <begin position="183"/>
        <end position="202"/>
    </location>
</feature>
<dbReference type="Proteomes" id="UP000654075">
    <property type="component" value="Unassembled WGS sequence"/>
</dbReference>
<evidence type="ECO:0000313" key="5">
    <source>
        <dbReference type="Proteomes" id="UP000654075"/>
    </source>
</evidence>
<dbReference type="SUPFAM" id="SSF54236">
    <property type="entry name" value="Ubiquitin-like"/>
    <property type="match status" value="1"/>
</dbReference>